<reference evidence="1" key="2">
    <citation type="submission" date="2021-04" db="EMBL/GenBank/DDBJ databases">
        <authorList>
            <person name="Gilroy R."/>
        </authorList>
    </citation>
    <scope>NUCLEOTIDE SEQUENCE</scope>
    <source>
        <strain evidence="1">CHK193-4272</strain>
    </source>
</reference>
<name>A0A9D1PI33_9FIRM</name>
<dbReference type="AlphaFoldDB" id="A0A9D1PI33"/>
<evidence type="ECO:0000313" key="2">
    <source>
        <dbReference type="Proteomes" id="UP000886808"/>
    </source>
</evidence>
<dbReference type="Pfam" id="PF10934">
    <property type="entry name" value="Sheath_initiator"/>
    <property type="match status" value="1"/>
</dbReference>
<dbReference type="EMBL" id="DXIE01000011">
    <property type="protein sequence ID" value="HIV61511.1"/>
    <property type="molecule type" value="Genomic_DNA"/>
</dbReference>
<evidence type="ECO:0000313" key="1">
    <source>
        <dbReference type="EMBL" id="HIV61511.1"/>
    </source>
</evidence>
<gene>
    <name evidence="1" type="ORF">H9746_01475</name>
</gene>
<protein>
    <submittedName>
        <fullName evidence="1">DUF2634 domain-containing protein</fullName>
    </submittedName>
</protein>
<comment type="caution">
    <text evidence="1">The sequence shown here is derived from an EMBL/GenBank/DDBJ whole genome shotgun (WGS) entry which is preliminary data.</text>
</comment>
<reference evidence="1" key="1">
    <citation type="journal article" date="2021" name="PeerJ">
        <title>Extensive microbial diversity within the chicken gut microbiome revealed by metagenomics and culture.</title>
        <authorList>
            <person name="Gilroy R."/>
            <person name="Ravi A."/>
            <person name="Getino M."/>
            <person name="Pursley I."/>
            <person name="Horton D.L."/>
            <person name="Alikhan N.F."/>
            <person name="Baker D."/>
            <person name="Gharbi K."/>
            <person name="Hall N."/>
            <person name="Watson M."/>
            <person name="Adriaenssens E.M."/>
            <person name="Foster-Nyarko E."/>
            <person name="Jarju S."/>
            <person name="Secka A."/>
            <person name="Antonio M."/>
            <person name="Oren A."/>
            <person name="Chaudhuri R.R."/>
            <person name="La Ragione R."/>
            <person name="Hildebrand F."/>
            <person name="Pallen M.J."/>
        </authorList>
    </citation>
    <scope>NUCLEOTIDE SEQUENCE</scope>
    <source>
        <strain evidence="1">CHK193-4272</strain>
    </source>
</reference>
<dbReference type="SUPFAM" id="SSF160719">
    <property type="entry name" value="gpW/gp25-like"/>
    <property type="match status" value="1"/>
</dbReference>
<dbReference type="InterPro" id="IPR020288">
    <property type="entry name" value="Sheath_initiator"/>
</dbReference>
<proteinExistence type="predicted"/>
<accession>A0A9D1PI33</accession>
<dbReference type="Gene3D" id="3.10.450.40">
    <property type="match status" value="1"/>
</dbReference>
<organism evidence="1 2">
    <name type="scientific">Candidatus Butyricicoccus avistercoris</name>
    <dbReference type="NCBI Taxonomy" id="2838518"/>
    <lineage>
        <taxon>Bacteria</taxon>
        <taxon>Bacillati</taxon>
        <taxon>Bacillota</taxon>
        <taxon>Clostridia</taxon>
        <taxon>Eubacteriales</taxon>
        <taxon>Butyricicoccaceae</taxon>
        <taxon>Butyricicoccus</taxon>
    </lineage>
</organism>
<dbReference type="Proteomes" id="UP000886808">
    <property type="component" value="Unassembled WGS sequence"/>
</dbReference>
<sequence>MLPSDYNDGLVNDFTVITQPTLTYRLNFDGKPSYGKLNGIEAVKQAIWLILHTERFEYSIFSWNYGIELKKLLGEQKTPFIQAKIKKAIEDALLTDDRILEVNSFEFKQTNKALVVSFKVNTTQGEILSEYTFEGSAV</sequence>